<evidence type="ECO:0000313" key="1">
    <source>
        <dbReference type="EMBL" id="MET4758008.1"/>
    </source>
</evidence>
<evidence type="ECO:0000313" key="2">
    <source>
        <dbReference type="Proteomes" id="UP001549366"/>
    </source>
</evidence>
<comment type="caution">
    <text evidence="1">The sequence shown here is derived from an EMBL/GenBank/DDBJ whole genome shotgun (WGS) entry which is preliminary data.</text>
</comment>
<reference evidence="1 2" key="1">
    <citation type="submission" date="2024-06" db="EMBL/GenBank/DDBJ databases">
        <title>Genomic Encyclopedia of Type Strains, Phase V (KMG-V): Genome sequencing to study the core and pangenomes of soil and plant-associated prokaryotes.</title>
        <authorList>
            <person name="Whitman W."/>
        </authorList>
    </citation>
    <scope>NUCLEOTIDE SEQUENCE [LARGE SCALE GENOMIC DNA]</scope>
    <source>
        <strain evidence="1 2">NE40</strain>
    </source>
</reference>
<name>A0ABV2SM84_9GAMM</name>
<proteinExistence type="predicted"/>
<organism evidence="1 2">
    <name type="scientific">Endozoicomonas lisbonensis</name>
    <dbReference type="NCBI Taxonomy" id="3120522"/>
    <lineage>
        <taxon>Bacteria</taxon>
        <taxon>Pseudomonadati</taxon>
        <taxon>Pseudomonadota</taxon>
        <taxon>Gammaproteobacteria</taxon>
        <taxon>Oceanospirillales</taxon>
        <taxon>Endozoicomonadaceae</taxon>
        <taxon>Endozoicomonas</taxon>
    </lineage>
</organism>
<accession>A0ABV2SM84</accession>
<dbReference type="Proteomes" id="UP001549366">
    <property type="component" value="Unassembled WGS sequence"/>
</dbReference>
<gene>
    <name evidence="1" type="ORF">V5J35_003200</name>
</gene>
<dbReference type="EMBL" id="JBEWTB010000002">
    <property type="protein sequence ID" value="MET4758008.1"/>
    <property type="molecule type" value="Genomic_DNA"/>
</dbReference>
<dbReference type="RefSeq" id="WP_354008120.1">
    <property type="nucleotide sequence ID" value="NZ_JBEWTA010000001.1"/>
</dbReference>
<keyword evidence="2" id="KW-1185">Reference proteome</keyword>
<protein>
    <submittedName>
        <fullName evidence="1">Uncharacterized protein</fullName>
    </submittedName>
</protein>
<sequence>MFRLFLTLVIVVVAFLGLTKNQELIINSNTFYFQADFPRFTDKPLYVIRLGERPGLGGMADSVKSRLSRQQ</sequence>